<gene>
    <name evidence="2" type="ORF">HPP92_010669</name>
</gene>
<dbReference type="EMBL" id="JADCNL010000005">
    <property type="protein sequence ID" value="KAG0479811.1"/>
    <property type="molecule type" value="Genomic_DNA"/>
</dbReference>
<dbReference type="InterPro" id="IPR036872">
    <property type="entry name" value="CH_dom_sf"/>
</dbReference>
<organism evidence="2 3">
    <name type="scientific">Vanilla planifolia</name>
    <name type="common">Vanilla</name>
    <dbReference type="NCBI Taxonomy" id="51239"/>
    <lineage>
        <taxon>Eukaryota</taxon>
        <taxon>Viridiplantae</taxon>
        <taxon>Streptophyta</taxon>
        <taxon>Embryophyta</taxon>
        <taxon>Tracheophyta</taxon>
        <taxon>Spermatophyta</taxon>
        <taxon>Magnoliopsida</taxon>
        <taxon>Liliopsida</taxon>
        <taxon>Asparagales</taxon>
        <taxon>Orchidaceae</taxon>
        <taxon>Vanilloideae</taxon>
        <taxon>Vanilleae</taxon>
        <taxon>Vanilla</taxon>
    </lineage>
</organism>
<dbReference type="AlphaFoldDB" id="A0A835QUC4"/>
<protein>
    <recommendedName>
        <fullName evidence="1">Calponin-homology (CH) domain-containing protein</fullName>
    </recommendedName>
</protein>
<feature type="domain" description="Calponin-homology (CH)" evidence="1">
    <location>
        <begin position="68"/>
        <end position="190"/>
    </location>
</feature>
<dbReference type="SUPFAM" id="SSF47576">
    <property type="entry name" value="Calponin-homology domain, CH-domain"/>
    <property type="match status" value="1"/>
</dbReference>
<keyword evidence="3" id="KW-1185">Reference proteome</keyword>
<dbReference type="Pfam" id="PF00307">
    <property type="entry name" value="CH"/>
    <property type="match status" value="1"/>
</dbReference>
<dbReference type="InterPro" id="IPR001715">
    <property type="entry name" value="CH_dom"/>
</dbReference>
<evidence type="ECO:0000313" key="2">
    <source>
        <dbReference type="EMBL" id="KAG0479811.1"/>
    </source>
</evidence>
<evidence type="ECO:0000313" key="3">
    <source>
        <dbReference type="Proteomes" id="UP000636800"/>
    </source>
</evidence>
<name>A0A835QUC4_VANPL</name>
<dbReference type="CDD" id="cd21203">
    <property type="entry name" value="CH_AtKIN14-like"/>
    <property type="match status" value="1"/>
</dbReference>
<evidence type="ECO:0000259" key="1">
    <source>
        <dbReference type="PROSITE" id="PS50021"/>
    </source>
</evidence>
<proteinExistence type="predicted"/>
<comment type="caution">
    <text evidence="2">The sequence shown here is derived from an EMBL/GenBank/DDBJ whole genome shotgun (WGS) entry which is preliminary data.</text>
</comment>
<reference evidence="2 3" key="1">
    <citation type="journal article" date="2020" name="Nat. Food">
        <title>A phased Vanilla planifolia genome enables genetic improvement of flavour and production.</title>
        <authorList>
            <person name="Hasing T."/>
            <person name="Tang H."/>
            <person name="Brym M."/>
            <person name="Khazi F."/>
            <person name="Huang T."/>
            <person name="Chambers A.H."/>
        </authorList>
    </citation>
    <scope>NUCLEOTIDE SEQUENCE [LARGE SCALE GENOMIC DNA]</scope>
    <source>
        <tissue evidence="2">Leaf</tissue>
    </source>
</reference>
<dbReference type="SMART" id="SM00033">
    <property type="entry name" value="CH"/>
    <property type="match status" value="1"/>
</dbReference>
<sequence length="228" mass="25582">MELKTGVEGDQVFLKPVISWDWEEGWKGWRRRGFFSIFVESVVEDVIKQHGNRPSDIDMASRRAEEAAARRYEAAAWLRRTVGVVGAKDLPEEPSEEEFRIGLRNGIILCNALNKVQPGAIQKVVEAPPDSFVVPDGAPLTAYQYFENLRNFLVTLEGMGLSTFEASDLERGGKGSRVVDSVLALKFYIEAKQAVRTVLSNKKPEEVPLVSLPISCPVYVKQYVIHMK</sequence>
<dbReference type="Proteomes" id="UP000636800">
    <property type="component" value="Chromosome 5"/>
</dbReference>
<accession>A0A835QUC4</accession>
<dbReference type="OrthoDB" id="2011769at2759"/>
<dbReference type="PROSITE" id="PS50021">
    <property type="entry name" value="CH"/>
    <property type="match status" value="1"/>
</dbReference>
<dbReference type="Gene3D" id="1.10.418.10">
    <property type="entry name" value="Calponin-like domain"/>
    <property type="match status" value="1"/>
</dbReference>